<protein>
    <submittedName>
        <fullName evidence="2">Type VII secretion target</fullName>
    </submittedName>
</protein>
<proteinExistence type="predicted"/>
<keyword evidence="3" id="KW-1185">Reference proteome</keyword>
<dbReference type="RefSeq" id="WP_378312394.1">
    <property type="nucleotide sequence ID" value="NZ_JBHUKS010000033.1"/>
</dbReference>
<sequence length="107" mass="11231">MADGSKVDLPALRAHKGEVEDIAAGVHTAAQATESGQSLGDDAFGLVGQVFAAPLQIWMSVATSFVEDVAGAADDIADRLKQAHDHYDNHEKQTVGHINGLGKELPE</sequence>
<organism evidence="2 3">
    <name type="scientific">Amycolatopsis silviterrae</name>
    <dbReference type="NCBI Taxonomy" id="1656914"/>
    <lineage>
        <taxon>Bacteria</taxon>
        <taxon>Bacillati</taxon>
        <taxon>Actinomycetota</taxon>
        <taxon>Actinomycetes</taxon>
        <taxon>Pseudonocardiales</taxon>
        <taxon>Pseudonocardiaceae</taxon>
        <taxon>Amycolatopsis</taxon>
    </lineage>
</organism>
<feature type="region of interest" description="Disordered" evidence="1">
    <location>
        <begin position="86"/>
        <end position="107"/>
    </location>
</feature>
<comment type="caution">
    <text evidence="2">The sequence shown here is derived from an EMBL/GenBank/DDBJ whole genome shotgun (WGS) entry which is preliminary data.</text>
</comment>
<evidence type="ECO:0000313" key="3">
    <source>
        <dbReference type="Proteomes" id="UP001597483"/>
    </source>
</evidence>
<dbReference type="Proteomes" id="UP001597483">
    <property type="component" value="Unassembled WGS sequence"/>
</dbReference>
<accession>A0ABW5HLH6</accession>
<reference evidence="3" key="1">
    <citation type="journal article" date="2019" name="Int. J. Syst. Evol. Microbiol.">
        <title>The Global Catalogue of Microorganisms (GCM) 10K type strain sequencing project: providing services to taxonomists for standard genome sequencing and annotation.</title>
        <authorList>
            <consortium name="The Broad Institute Genomics Platform"/>
            <consortium name="The Broad Institute Genome Sequencing Center for Infectious Disease"/>
            <person name="Wu L."/>
            <person name="Ma J."/>
        </authorList>
    </citation>
    <scope>NUCLEOTIDE SEQUENCE [LARGE SCALE GENOMIC DNA]</scope>
    <source>
        <strain evidence="3">CGMCC 4.7641</strain>
    </source>
</reference>
<gene>
    <name evidence="2" type="ORF">ACFSVL_40350</name>
</gene>
<evidence type="ECO:0000313" key="2">
    <source>
        <dbReference type="EMBL" id="MFD2473709.1"/>
    </source>
</evidence>
<dbReference type="EMBL" id="JBHUKS010000033">
    <property type="protein sequence ID" value="MFD2473709.1"/>
    <property type="molecule type" value="Genomic_DNA"/>
</dbReference>
<name>A0ABW5HLH6_9PSEU</name>
<dbReference type="Pfam" id="PF10824">
    <property type="entry name" value="T7SS_ESX_EspC"/>
    <property type="match status" value="1"/>
</dbReference>
<evidence type="ECO:0000256" key="1">
    <source>
        <dbReference type="SAM" id="MobiDB-lite"/>
    </source>
</evidence>
<dbReference type="InterPro" id="IPR022536">
    <property type="entry name" value="EspC"/>
</dbReference>